<evidence type="ECO:0000256" key="2">
    <source>
        <dbReference type="SAM" id="Phobius"/>
    </source>
</evidence>
<organism evidence="3 4">
    <name type="scientific">Cryptolaemus montrouzieri</name>
    <dbReference type="NCBI Taxonomy" id="559131"/>
    <lineage>
        <taxon>Eukaryota</taxon>
        <taxon>Metazoa</taxon>
        <taxon>Ecdysozoa</taxon>
        <taxon>Arthropoda</taxon>
        <taxon>Hexapoda</taxon>
        <taxon>Insecta</taxon>
        <taxon>Pterygota</taxon>
        <taxon>Neoptera</taxon>
        <taxon>Endopterygota</taxon>
        <taxon>Coleoptera</taxon>
        <taxon>Polyphaga</taxon>
        <taxon>Cucujiformia</taxon>
        <taxon>Coccinelloidea</taxon>
        <taxon>Coccinellidae</taxon>
        <taxon>Scymninae</taxon>
        <taxon>Scymnini</taxon>
        <taxon>Cryptolaemus</taxon>
    </lineage>
</organism>
<name>A0ABD2NL39_9CUCU</name>
<reference evidence="3 4" key="1">
    <citation type="journal article" date="2021" name="BMC Biol.">
        <title>Horizontally acquired antibacterial genes associated with adaptive radiation of ladybird beetles.</title>
        <authorList>
            <person name="Li H.S."/>
            <person name="Tang X.F."/>
            <person name="Huang Y.H."/>
            <person name="Xu Z.Y."/>
            <person name="Chen M.L."/>
            <person name="Du X.Y."/>
            <person name="Qiu B.Y."/>
            <person name="Chen P.T."/>
            <person name="Zhang W."/>
            <person name="Slipinski A."/>
            <person name="Escalona H.E."/>
            <person name="Waterhouse R.M."/>
            <person name="Zwick A."/>
            <person name="Pang H."/>
        </authorList>
    </citation>
    <scope>NUCLEOTIDE SEQUENCE [LARGE SCALE GENOMIC DNA]</scope>
    <source>
        <strain evidence="3">SYSU2018</strain>
    </source>
</reference>
<protein>
    <recommendedName>
        <fullName evidence="5">Transmembrane protein</fullName>
    </recommendedName>
</protein>
<feature type="region of interest" description="Disordered" evidence="1">
    <location>
        <begin position="96"/>
        <end position="116"/>
    </location>
</feature>
<sequence>MVEEHIEYVTNKAKKSINSISKILHNMQKKRLVYNAVFESIQVLGKKNMLNQHRQCQQQMALRKCMGYRMVSYFSACFIAGIIAIEPLVEKRALSYRNNEGQKERQENSINKHQTL</sequence>
<dbReference type="Proteomes" id="UP001516400">
    <property type="component" value="Unassembled WGS sequence"/>
</dbReference>
<proteinExistence type="predicted"/>
<gene>
    <name evidence="3" type="ORF">HHI36_016757</name>
</gene>
<keyword evidence="2" id="KW-0472">Membrane</keyword>
<keyword evidence="2" id="KW-1133">Transmembrane helix</keyword>
<comment type="caution">
    <text evidence="3">The sequence shown here is derived from an EMBL/GenBank/DDBJ whole genome shotgun (WGS) entry which is preliminary data.</text>
</comment>
<accession>A0ABD2NL39</accession>
<evidence type="ECO:0000313" key="4">
    <source>
        <dbReference type="Proteomes" id="UP001516400"/>
    </source>
</evidence>
<evidence type="ECO:0000256" key="1">
    <source>
        <dbReference type="SAM" id="MobiDB-lite"/>
    </source>
</evidence>
<dbReference type="AlphaFoldDB" id="A0ABD2NL39"/>
<keyword evidence="4" id="KW-1185">Reference proteome</keyword>
<evidence type="ECO:0008006" key="5">
    <source>
        <dbReference type="Google" id="ProtNLM"/>
    </source>
</evidence>
<keyword evidence="2" id="KW-0812">Transmembrane</keyword>
<evidence type="ECO:0000313" key="3">
    <source>
        <dbReference type="EMBL" id="KAL3279244.1"/>
    </source>
</evidence>
<feature type="transmembrane region" description="Helical" evidence="2">
    <location>
        <begin position="70"/>
        <end position="89"/>
    </location>
</feature>
<dbReference type="EMBL" id="JABFTP020000124">
    <property type="protein sequence ID" value="KAL3279244.1"/>
    <property type="molecule type" value="Genomic_DNA"/>
</dbReference>